<dbReference type="Proteomes" id="UP000543174">
    <property type="component" value="Unassembled WGS sequence"/>
</dbReference>
<protein>
    <recommendedName>
        <fullName evidence="3">Fe3+ hydroxamate ABC transporter substrate-binding protein</fullName>
    </recommendedName>
</protein>
<keyword evidence="2" id="KW-1185">Reference proteome</keyword>
<reference evidence="1" key="1">
    <citation type="submission" date="2020-08" db="EMBL/GenBank/DDBJ databases">
        <title>Functional genomics of gut bacteria from endangered species of beetles.</title>
        <authorList>
            <person name="Carlos-Shanley C."/>
        </authorList>
    </citation>
    <scope>NUCLEOTIDE SEQUENCE [LARGE SCALE GENOMIC DNA]</scope>
    <source>
        <strain evidence="1">S00060</strain>
    </source>
</reference>
<evidence type="ECO:0000313" key="2">
    <source>
        <dbReference type="Proteomes" id="UP000543174"/>
    </source>
</evidence>
<organism evidence="1 2">
    <name type="scientific">Priestia aryabhattai</name>
    <name type="common">Bacillus aryabhattai</name>
    <dbReference type="NCBI Taxonomy" id="412384"/>
    <lineage>
        <taxon>Bacteria</taxon>
        <taxon>Bacillati</taxon>
        <taxon>Bacillota</taxon>
        <taxon>Bacilli</taxon>
        <taxon>Bacillales</taxon>
        <taxon>Bacillaceae</taxon>
        <taxon>Priestia</taxon>
    </lineage>
</organism>
<gene>
    <name evidence="1" type="ORF">HNP21_002436</name>
</gene>
<evidence type="ECO:0000313" key="1">
    <source>
        <dbReference type="EMBL" id="MBA9039329.1"/>
    </source>
</evidence>
<accession>A0A7W3NAF1</accession>
<evidence type="ECO:0008006" key="3">
    <source>
        <dbReference type="Google" id="ProtNLM"/>
    </source>
</evidence>
<comment type="caution">
    <text evidence="1">The sequence shown here is derived from an EMBL/GenBank/DDBJ whole genome shotgun (WGS) entry which is preliminary data.</text>
</comment>
<sequence>MFGIKELCSVCQKEIQPGEEVWIRMKYPSKRGMTEIKAFLHQEAQFVCMDCFEKTKNESNATVLFSKY</sequence>
<name>A0A7W3NAF1_PRIAR</name>
<dbReference type="EMBL" id="JACJHT010000002">
    <property type="protein sequence ID" value="MBA9039329.1"/>
    <property type="molecule type" value="Genomic_DNA"/>
</dbReference>
<dbReference type="AlphaFoldDB" id="A0A7W3NAF1"/>
<dbReference type="RefSeq" id="WP_182527532.1">
    <property type="nucleotide sequence ID" value="NZ_JACJHT010000002.1"/>
</dbReference>
<proteinExistence type="predicted"/>